<dbReference type="SMART" id="SM00506">
    <property type="entry name" value="A1pp"/>
    <property type="match status" value="2"/>
</dbReference>
<proteinExistence type="predicted"/>
<gene>
    <name evidence="2" type="ORF">ACHHYP_10771</name>
</gene>
<evidence type="ECO:0000259" key="1">
    <source>
        <dbReference type="PROSITE" id="PS51154"/>
    </source>
</evidence>
<dbReference type="PROSITE" id="PS51154">
    <property type="entry name" value="MACRO"/>
    <property type="match status" value="2"/>
</dbReference>
<dbReference type="SUPFAM" id="SSF52949">
    <property type="entry name" value="Macro domain-like"/>
    <property type="match status" value="2"/>
</dbReference>
<dbReference type="Proteomes" id="UP000243579">
    <property type="component" value="Unassembled WGS sequence"/>
</dbReference>
<organism evidence="2 3">
    <name type="scientific">Achlya hypogyna</name>
    <name type="common">Oomycete</name>
    <name type="synonym">Protoachlya hypogyna</name>
    <dbReference type="NCBI Taxonomy" id="1202772"/>
    <lineage>
        <taxon>Eukaryota</taxon>
        <taxon>Sar</taxon>
        <taxon>Stramenopiles</taxon>
        <taxon>Oomycota</taxon>
        <taxon>Saprolegniomycetes</taxon>
        <taxon>Saprolegniales</taxon>
        <taxon>Achlyaceae</taxon>
        <taxon>Achlya</taxon>
    </lineage>
</organism>
<evidence type="ECO:0000313" key="3">
    <source>
        <dbReference type="Proteomes" id="UP000243579"/>
    </source>
</evidence>
<protein>
    <recommendedName>
        <fullName evidence="1">Macro domain-containing protein</fullName>
    </recommendedName>
</protein>
<dbReference type="AlphaFoldDB" id="A0A1V9YKN3"/>
<dbReference type="InterPro" id="IPR043472">
    <property type="entry name" value="Macro_dom-like"/>
</dbReference>
<feature type="domain" description="Macro" evidence="1">
    <location>
        <begin position="94"/>
        <end position="283"/>
    </location>
</feature>
<dbReference type="InterPro" id="IPR002589">
    <property type="entry name" value="Macro_dom"/>
</dbReference>
<reference evidence="2 3" key="1">
    <citation type="journal article" date="2014" name="Genome Biol. Evol.">
        <title>The secreted proteins of Achlya hypogyna and Thraustotheca clavata identify the ancestral oomycete secretome and reveal gene acquisitions by horizontal gene transfer.</title>
        <authorList>
            <person name="Misner I."/>
            <person name="Blouin N."/>
            <person name="Leonard G."/>
            <person name="Richards T.A."/>
            <person name="Lane C.E."/>
        </authorList>
    </citation>
    <scope>NUCLEOTIDE SEQUENCE [LARGE SCALE GENOMIC DNA]</scope>
    <source>
        <strain evidence="2 3">ATCC 48635</strain>
    </source>
</reference>
<dbReference type="Gene3D" id="3.40.220.10">
    <property type="entry name" value="Leucine Aminopeptidase, subunit E, domain 1"/>
    <property type="match status" value="2"/>
</dbReference>
<dbReference type="Pfam" id="PF01661">
    <property type="entry name" value="Macro"/>
    <property type="match status" value="2"/>
</dbReference>
<keyword evidence="3" id="KW-1185">Reference proteome</keyword>
<accession>A0A1V9YKN3</accession>
<evidence type="ECO:0000313" key="2">
    <source>
        <dbReference type="EMBL" id="OQR86275.1"/>
    </source>
</evidence>
<dbReference type="PANTHER" id="PTHR11106">
    <property type="entry name" value="GANGLIOSIDE INDUCED DIFFERENTIATION ASSOCIATED PROTEIN 2-RELATED"/>
    <property type="match status" value="1"/>
</dbReference>
<dbReference type="PANTHER" id="PTHR11106:SF27">
    <property type="entry name" value="MACRO DOMAIN-CONTAINING PROTEIN"/>
    <property type="match status" value="1"/>
</dbReference>
<sequence length="535" mass="59403">MELFLNQDIAASVLKMCTVDTAVNLGLAVLRNKQLRAIGADDRLWDALLRLHFGPPRAYVPLVAFPVVPELCDIPSWRADDDDLPQVARACKEFVETTLERRIFASMTVLRGNIGTIETLDGARIDCFIFPTNPSLRNHRIGAAAAIFERAGPQLDDHVEEGRPWAHRHYEASEAIVTPGFDSGADHLIHCIGPYWRMPNASVRLYDTYLHAFEEARRVGAKVVVVASISTGSLGFPVPEAATIAMAAYRDAVKGYRWRARVGFICYESTVFDEFSKARTATLDRFNDVALRSVGDDEVLWQRLQRSHFGETPLEHELRTLAIMTKQLSACDAFFDIFAARAIFEAMTVVRGDIGRISAIDDQPLDCLIFPTNSSLLSFGVGAAGAVFNRAGKELPAYLRNPEFRNTRWYVTDAVATPGFKAGVNHLIHCIGPSTNRPDCASTLYRTYLNAFERAREVGATCIAVASISTGSLGFPVAEAAVIAMRVYRDYVRAYRWRARLCFVCYEDRVFNAMQTQRTAVLCAFNQGTLALPLA</sequence>
<comment type="caution">
    <text evidence="2">The sequence shown here is derived from an EMBL/GenBank/DDBJ whole genome shotgun (WGS) entry which is preliminary data.</text>
</comment>
<dbReference type="OrthoDB" id="6133115at2759"/>
<dbReference type="EMBL" id="JNBR01001522">
    <property type="protein sequence ID" value="OQR86275.1"/>
    <property type="molecule type" value="Genomic_DNA"/>
</dbReference>
<name>A0A1V9YKN3_ACHHY</name>
<dbReference type="STRING" id="1202772.A0A1V9YKN3"/>
<feature type="domain" description="Macro" evidence="1">
    <location>
        <begin position="334"/>
        <end position="522"/>
    </location>
</feature>